<gene>
    <name evidence="2" type="ORF">GGQ80_003358</name>
</gene>
<proteinExistence type="predicted"/>
<feature type="domain" description="Ice-binding protein C-terminal" evidence="1">
    <location>
        <begin position="205"/>
        <end position="230"/>
    </location>
</feature>
<sequence>MQFQATWPARWLTKLPSQTGRRINGEFMLKLGFAALVASSALIAAPATAVTTVTSGRVNSAFLFSPVISLGTNPATYSAMNGTTFQVGATDDLASAQGRTGTLDGLINFSQTVGTIITQTLDNLFVFGDGQGGFYYFSGTSVQTRTFASTPGVTTSGSINVFGSLLNTSRGVSATGSTLTISFNSTGGSSYSSSATLLVDGNTPAVPEPTTWAMMLVGFGMVAVAARYRRRSVKVSLA</sequence>
<organism evidence="2 3">
    <name type="scientific">Sphingomonas jinjuensis</name>
    <dbReference type="NCBI Taxonomy" id="535907"/>
    <lineage>
        <taxon>Bacteria</taxon>
        <taxon>Pseudomonadati</taxon>
        <taxon>Pseudomonadota</taxon>
        <taxon>Alphaproteobacteria</taxon>
        <taxon>Sphingomonadales</taxon>
        <taxon>Sphingomonadaceae</taxon>
        <taxon>Sphingomonas</taxon>
    </lineage>
</organism>
<dbReference type="Pfam" id="PF07589">
    <property type="entry name" value="PEP-CTERM"/>
    <property type="match status" value="1"/>
</dbReference>
<dbReference type="NCBIfam" id="TIGR02595">
    <property type="entry name" value="PEP_CTERM"/>
    <property type="match status" value="1"/>
</dbReference>
<protein>
    <recommendedName>
        <fullName evidence="1">Ice-binding protein C-terminal domain-containing protein</fullName>
    </recommendedName>
</protein>
<dbReference type="InterPro" id="IPR013424">
    <property type="entry name" value="Ice-binding_C"/>
</dbReference>
<dbReference type="EMBL" id="JACIEV010000011">
    <property type="protein sequence ID" value="MBB4155438.1"/>
    <property type="molecule type" value="Genomic_DNA"/>
</dbReference>
<evidence type="ECO:0000313" key="2">
    <source>
        <dbReference type="EMBL" id="MBB4155438.1"/>
    </source>
</evidence>
<comment type="caution">
    <text evidence="2">The sequence shown here is derived from an EMBL/GenBank/DDBJ whole genome shotgun (WGS) entry which is preliminary data.</text>
</comment>
<keyword evidence="3" id="KW-1185">Reference proteome</keyword>
<accession>A0A840FNF7</accession>
<dbReference type="AlphaFoldDB" id="A0A840FNF7"/>
<dbReference type="Proteomes" id="UP000529795">
    <property type="component" value="Unassembled WGS sequence"/>
</dbReference>
<reference evidence="2 3" key="1">
    <citation type="submission" date="2020-08" db="EMBL/GenBank/DDBJ databases">
        <title>Genomic Encyclopedia of Type Strains, Phase IV (KMG-IV): sequencing the most valuable type-strain genomes for metagenomic binning, comparative biology and taxonomic classification.</title>
        <authorList>
            <person name="Goeker M."/>
        </authorList>
    </citation>
    <scope>NUCLEOTIDE SEQUENCE [LARGE SCALE GENOMIC DNA]</scope>
    <source>
        <strain evidence="2 3">YC6723</strain>
    </source>
</reference>
<name>A0A840FNF7_9SPHN</name>
<evidence type="ECO:0000313" key="3">
    <source>
        <dbReference type="Proteomes" id="UP000529795"/>
    </source>
</evidence>
<evidence type="ECO:0000259" key="1">
    <source>
        <dbReference type="Pfam" id="PF07589"/>
    </source>
</evidence>
<dbReference type="RefSeq" id="WP_183986921.1">
    <property type="nucleotide sequence ID" value="NZ_JACIEV010000011.1"/>
</dbReference>
<dbReference type="NCBIfam" id="NF035944">
    <property type="entry name" value="PEPxxWA-CTERM"/>
    <property type="match status" value="1"/>
</dbReference>